<feature type="transmembrane region" description="Helical" evidence="1">
    <location>
        <begin position="287"/>
        <end position="307"/>
    </location>
</feature>
<dbReference type="AlphaFoldDB" id="A0AAF3EHP2"/>
<organism evidence="2 3">
    <name type="scientific">Mesorhabditis belari</name>
    <dbReference type="NCBI Taxonomy" id="2138241"/>
    <lineage>
        <taxon>Eukaryota</taxon>
        <taxon>Metazoa</taxon>
        <taxon>Ecdysozoa</taxon>
        <taxon>Nematoda</taxon>
        <taxon>Chromadorea</taxon>
        <taxon>Rhabditida</taxon>
        <taxon>Rhabditina</taxon>
        <taxon>Rhabditomorpha</taxon>
        <taxon>Rhabditoidea</taxon>
        <taxon>Rhabditidae</taxon>
        <taxon>Mesorhabditinae</taxon>
        <taxon>Mesorhabditis</taxon>
    </lineage>
</organism>
<dbReference type="Proteomes" id="UP000887575">
    <property type="component" value="Unassembled WGS sequence"/>
</dbReference>
<sequence>MITEYGISLRYISEINLRIEEKSLLVTVFPRDYRRKSIDRQLFTIPFDTDNWKLCEKLNRIKACRCLSLELECVQEDEEQREQITHFLTSHKILKSLHQVHRFYLNGDPELIESFLPNFSLKYLAEVHVTTPFDCMEANDFLGYWKEILKNEALMNCQFLEIMMLEQNPLLVKDFPTTSKHLELNFYFYDWYIRALKLALENNLCVKKSTTLELKDYFDEEDCGGFDLVYGELMKILKSTPGIEDFEKNRLRAKELFELEQCCSRTLMWMYVIIRHSPKEMKDFKRVLLILVMAGTFFFGMSIFISINDCLHARSFLIHGKHRLLHFLVKPYIGIPMTLGFKCFLGIPLLYPMFRAFEDTNVTF</sequence>
<dbReference type="WBParaSite" id="MBELARI_LOCUS13474.2">
    <property type="protein sequence ID" value="MBELARI_LOCUS13474.2"/>
    <property type="gene ID" value="MBELARI_LOCUS13474"/>
</dbReference>
<reference evidence="3" key="1">
    <citation type="submission" date="2024-02" db="UniProtKB">
        <authorList>
            <consortium name="WormBaseParasite"/>
        </authorList>
    </citation>
    <scope>IDENTIFICATION</scope>
</reference>
<evidence type="ECO:0000256" key="1">
    <source>
        <dbReference type="SAM" id="Phobius"/>
    </source>
</evidence>
<keyword evidence="1" id="KW-1133">Transmembrane helix</keyword>
<accession>A0AAF3EHP2</accession>
<proteinExistence type="predicted"/>
<keyword evidence="1" id="KW-0812">Transmembrane</keyword>
<evidence type="ECO:0000313" key="2">
    <source>
        <dbReference type="Proteomes" id="UP000887575"/>
    </source>
</evidence>
<keyword evidence="2" id="KW-1185">Reference proteome</keyword>
<name>A0AAF3EHP2_9BILA</name>
<feature type="transmembrane region" description="Helical" evidence="1">
    <location>
        <begin position="327"/>
        <end position="351"/>
    </location>
</feature>
<keyword evidence="1" id="KW-0472">Membrane</keyword>
<protein>
    <submittedName>
        <fullName evidence="3">Uncharacterized protein</fullName>
    </submittedName>
</protein>
<evidence type="ECO:0000313" key="3">
    <source>
        <dbReference type="WBParaSite" id="MBELARI_LOCUS13474.2"/>
    </source>
</evidence>